<evidence type="ECO:0000313" key="2">
    <source>
        <dbReference type="Proteomes" id="UP000322917"/>
    </source>
</evidence>
<feature type="non-terminal residue" evidence="1">
    <location>
        <position position="1"/>
    </location>
</feature>
<protein>
    <submittedName>
        <fullName evidence="1">Putative transposase</fullName>
    </submittedName>
</protein>
<dbReference type="Proteomes" id="UP000322917">
    <property type="component" value="Unassembled WGS sequence"/>
</dbReference>
<name>A0A1M6NHD8_9FIRM</name>
<dbReference type="AlphaFoldDB" id="A0A1M6NHD8"/>
<accession>A0A1M6NHD8</accession>
<organism evidence="1 2">
    <name type="scientific">Propionispora hippei DSM 15287</name>
    <dbReference type="NCBI Taxonomy" id="1123003"/>
    <lineage>
        <taxon>Bacteria</taxon>
        <taxon>Bacillati</taxon>
        <taxon>Bacillota</taxon>
        <taxon>Negativicutes</taxon>
        <taxon>Selenomonadales</taxon>
        <taxon>Sporomusaceae</taxon>
        <taxon>Propionispora</taxon>
    </lineage>
</organism>
<sequence length="48" mass="5483">GYFVDTVGRNKEAIAKYIREQLQEDIIVDQLSLKELTDPFTGEPVKKS</sequence>
<proteinExistence type="predicted"/>
<gene>
    <name evidence="1" type="ORF">SAMN02745170_03768</name>
</gene>
<reference evidence="1 2" key="1">
    <citation type="submission" date="2016-11" db="EMBL/GenBank/DDBJ databases">
        <authorList>
            <person name="Varghese N."/>
            <person name="Submissions S."/>
        </authorList>
    </citation>
    <scope>NUCLEOTIDE SEQUENCE [LARGE SCALE GENOMIC DNA]</scope>
    <source>
        <strain evidence="1 2">DSM 15287</strain>
    </source>
</reference>
<evidence type="ECO:0000313" key="1">
    <source>
        <dbReference type="EMBL" id="SHJ95125.1"/>
    </source>
</evidence>
<dbReference type="EMBL" id="FQZD01000054">
    <property type="protein sequence ID" value="SHJ95125.1"/>
    <property type="molecule type" value="Genomic_DNA"/>
</dbReference>
<keyword evidence="2" id="KW-1185">Reference proteome</keyword>